<comment type="subcellular location">
    <subcellularLocation>
        <location evidence="2">Cytoplasm</location>
    </subcellularLocation>
    <subcellularLocation>
        <location evidence="1">Nucleus</location>
    </subcellularLocation>
</comment>
<comment type="caution">
    <text evidence="10">The sequence shown here is derived from an EMBL/GenBank/DDBJ whole genome shotgun (WGS) entry which is preliminary data.</text>
</comment>
<dbReference type="OrthoDB" id="543373at2759"/>
<dbReference type="Pfam" id="PF13513">
    <property type="entry name" value="HEAT_EZ"/>
    <property type="match status" value="1"/>
</dbReference>
<dbReference type="InterPro" id="IPR001494">
    <property type="entry name" value="Importin-beta_N"/>
</dbReference>
<proteinExistence type="predicted"/>
<evidence type="ECO:0000256" key="1">
    <source>
        <dbReference type="ARBA" id="ARBA00004123"/>
    </source>
</evidence>
<dbReference type="InterPro" id="IPR011989">
    <property type="entry name" value="ARM-like"/>
</dbReference>
<evidence type="ECO:0000313" key="10">
    <source>
        <dbReference type="EMBL" id="CAD6187749.1"/>
    </source>
</evidence>
<organism evidence="10 11">
    <name type="scientific">Caenorhabditis auriculariae</name>
    <dbReference type="NCBI Taxonomy" id="2777116"/>
    <lineage>
        <taxon>Eukaryota</taxon>
        <taxon>Metazoa</taxon>
        <taxon>Ecdysozoa</taxon>
        <taxon>Nematoda</taxon>
        <taxon>Chromadorea</taxon>
        <taxon>Rhabditida</taxon>
        <taxon>Rhabditina</taxon>
        <taxon>Rhabditomorpha</taxon>
        <taxon>Rhabditoidea</taxon>
        <taxon>Rhabditidae</taxon>
        <taxon>Peloderinae</taxon>
        <taxon>Caenorhabditis</taxon>
    </lineage>
</organism>
<keyword evidence="5" id="KW-0677">Repeat</keyword>
<keyword evidence="7" id="KW-0539">Nucleus</keyword>
<dbReference type="GO" id="GO:0005634">
    <property type="term" value="C:nucleus"/>
    <property type="evidence" value="ECO:0007669"/>
    <property type="project" value="UniProtKB-SubCell"/>
</dbReference>
<feature type="region of interest" description="Disordered" evidence="8">
    <location>
        <begin position="637"/>
        <end position="662"/>
    </location>
</feature>
<dbReference type="GO" id="GO:0006606">
    <property type="term" value="P:protein import into nucleus"/>
    <property type="evidence" value="ECO:0007669"/>
    <property type="project" value="InterPro"/>
</dbReference>
<evidence type="ECO:0000256" key="3">
    <source>
        <dbReference type="ARBA" id="ARBA00022448"/>
    </source>
</evidence>
<dbReference type="Proteomes" id="UP000835052">
    <property type="component" value="Unassembled WGS sequence"/>
</dbReference>
<dbReference type="Pfam" id="PF25780">
    <property type="entry name" value="TPR_IPO5"/>
    <property type="match status" value="1"/>
</dbReference>
<evidence type="ECO:0000256" key="5">
    <source>
        <dbReference type="ARBA" id="ARBA00022737"/>
    </source>
</evidence>
<dbReference type="InterPro" id="IPR016024">
    <property type="entry name" value="ARM-type_fold"/>
</dbReference>
<dbReference type="InterPro" id="IPR057672">
    <property type="entry name" value="TPR_IPO4/5"/>
</dbReference>
<dbReference type="GO" id="GO:0031267">
    <property type="term" value="F:small GTPase binding"/>
    <property type="evidence" value="ECO:0007669"/>
    <property type="project" value="InterPro"/>
</dbReference>
<evidence type="ECO:0000256" key="2">
    <source>
        <dbReference type="ARBA" id="ARBA00004496"/>
    </source>
</evidence>
<dbReference type="EMBL" id="CAJGYM010000007">
    <property type="protein sequence ID" value="CAD6187749.1"/>
    <property type="molecule type" value="Genomic_DNA"/>
</dbReference>
<dbReference type="InterPro" id="IPR040122">
    <property type="entry name" value="Importin_beta"/>
</dbReference>
<dbReference type="SUPFAM" id="SSF48371">
    <property type="entry name" value="ARM repeat"/>
    <property type="match status" value="2"/>
</dbReference>
<keyword evidence="3" id="KW-0813">Transport</keyword>
<evidence type="ECO:0000256" key="8">
    <source>
        <dbReference type="SAM" id="MobiDB-lite"/>
    </source>
</evidence>
<feature type="compositionally biased region" description="Acidic residues" evidence="8">
    <location>
        <begin position="808"/>
        <end position="823"/>
    </location>
</feature>
<evidence type="ECO:0000256" key="6">
    <source>
        <dbReference type="ARBA" id="ARBA00022927"/>
    </source>
</evidence>
<dbReference type="PANTHER" id="PTHR10527">
    <property type="entry name" value="IMPORTIN BETA"/>
    <property type="match status" value="1"/>
</dbReference>
<feature type="region of interest" description="Disordered" evidence="8">
    <location>
        <begin position="803"/>
        <end position="823"/>
    </location>
</feature>
<feature type="compositionally biased region" description="Acidic residues" evidence="8">
    <location>
        <begin position="637"/>
        <end position="649"/>
    </location>
</feature>
<keyword evidence="6" id="KW-0653">Protein transport</keyword>
<feature type="domain" description="Importin N-terminal" evidence="9">
    <location>
        <begin position="37"/>
        <end position="91"/>
    </location>
</feature>
<dbReference type="InterPro" id="IPR041653">
    <property type="entry name" value="Importin_rep_4"/>
</dbReference>
<evidence type="ECO:0000313" key="11">
    <source>
        <dbReference type="Proteomes" id="UP000835052"/>
    </source>
</evidence>
<dbReference type="GO" id="GO:0005737">
    <property type="term" value="C:cytoplasm"/>
    <property type="evidence" value="ECO:0007669"/>
    <property type="project" value="UniProtKB-SubCell"/>
</dbReference>
<accession>A0A8S1GWM9</accession>
<dbReference type="PROSITE" id="PS50166">
    <property type="entry name" value="IMPORTIN_B_NT"/>
    <property type="match status" value="1"/>
</dbReference>
<evidence type="ECO:0000256" key="4">
    <source>
        <dbReference type="ARBA" id="ARBA00022490"/>
    </source>
</evidence>
<evidence type="ECO:0000259" key="9">
    <source>
        <dbReference type="PROSITE" id="PS50166"/>
    </source>
</evidence>
<dbReference type="Pfam" id="PF18829">
    <property type="entry name" value="Importin_rep_6"/>
    <property type="match status" value="1"/>
</dbReference>
<protein>
    <recommendedName>
        <fullName evidence="9">Importin N-terminal domain-containing protein</fullName>
    </recommendedName>
</protein>
<reference evidence="10" key="1">
    <citation type="submission" date="2020-10" db="EMBL/GenBank/DDBJ databases">
        <authorList>
            <person name="Kikuchi T."/>
        </authorList>
    </citation>
    <scope>NUCLEOTIDE SEQUENCE</scope>
    <source>
        <strain evidence="10">NKZ352</strain>
    </source>
</reference>
<gene>
    <name evidence="10" type="ORF">CAUJ_LOCUS3668</name>
</gene>
<dbReference type="Gene3D" id="1.25.10.10">
    <property type="entry name" value="Leucine-rich Repeat Variant"/>
    <property type="match status" value="1"/>
</dbReference>
<dbReference type="Pfam" id="PF18808">
    <property type="entry name" value="Importin_rep_4"/>
    <property type="match status" value="1"/>
</dbReference>
<name>A0A8S1GWM9_9PELO</name>
<evidence type="ECO:0000256" key="7">
    <source>
        <dbReference type="ARBA" id="ARBA00023242"/>
    </source>
</evidence>
<dbReference type="InterPro" id="IPR041389">
    <property type="entry name" value="Importin_rep_6"/>
</dbReference>
<sequence>METFTNTLSLLQSTDNDVRKKAEEQYDSYPPAEKVGALMEVFVKSENVEFKLTSLVYLRRVISRDWDDIWEALNDENKQRSLQKVLELVIQPNDLQIRKRLAEVVAEIASNLIEDETGKQQWGDLLAFMDHCVSTENDVPLLYVGLLIITNAPNLFGTALAKYLEKMKVLFSRGLSCSEPEIRALAVRAVVNFSIDNEEEKHLVKEMATLVPAILQVCSSSSSQEDDTEGPFGSLAELAQLLPKILTPHIFDVLSLCIATTNNKDLPETVRQNALEVTVAYAETAPKSLKKHASSFIPPMIETCMMFMADLEDDLLEEWLEEIDEDDLEEAPSIGESSLDRIACSLHGKAVLPTILQIVERYLGSADWKMRHAGLRAFSTVGEGCKRTMEPQIEIFVAHIAKFTSDEHPRVRYSACNALGLMSSDFCPTLQKKCHKDVIASLLKCMEDTACARVCAHACSSISNFCEGCPKTIIAPYLSFLLEGLEKALEASLKQLSDKKCKLIVENAVQAISSVAESAKDYLKDHYARLMTSLIYILQHSDVEDLKELRGKTIECISFIGLAVGKEVFGADAVNILNLLSPSMTSMEIDDPQYSFMISSWNRFCEILKEDFIPFLSVVMLPVIRAAEYRPSLSVYDAEEKESDDEDSGYDYPAQEPEDKGTISFRTSGLEEKSIACEMLINFARDMNTAFLPWVDKVAEVCTTNLNFQIDDSVRHSAAQTIPHLLNCVKDQGAAAQRRLWSTFFPLLCNAIRESEVEASEFFASIADCITSLTKNGLTKEEFIEIFSLLNSELPKYAKRKMERLSRDEEEEGEPEELDEESEMESYYLDCLSGLVNVLMETTKGEAYESLLPIFGACMELVRSENCFFERQQGMCILDSAIEFGPEHLGSRFDYLPVMIKLFSDESPAVRQATAYGAGIMAFRCAEIPNYKNDVLQLLEPLAAMIGREDARSTEDTAVATENAISAFAKILMNVQLEESMLNHGIDMFVNWLPTHVDKVESPHVYGFLCKLFHGNHPALLGPNGERVPHILRIALSAIRDAAFEEDSEEGVTAKNDLIGLIREIKAKEHHFPNLIEKAQLDESLVAIYQN</sequence>
<dbReference type="AlphaFoldDB" id="A0A8S1GWM9"/>
<keyword evidence="11" id="KW-1185">Reference proteome</keyword>
<keyword evidence="4" id="KW-0963">Cytoplasm</keyword>